<protein>
    <recommendedName>
        <fullName evidence="2">DUF4283 domain-containing protein</fullName>
    </recommendedName>
</protein>
<feature type="region of interest" description="Disordered" evidence="1">
    <location>
        <begin position="18"/>
        <end position="44"/>
    </location>
</feature>
<feature type="domain" description="DUF4283" evidence="2">
    <location>
        <begin position="118"/>
        <end position="163"/>
    </location>
</feature>
<name>A0A9J5XBP3_SOLCO</name>
<evidence type="ECO:0000259" key="2">
    <source>
        <dbReference type="Pfam" id="PF14111"/>
    </source>
</evidence>
<evidence type="ECO:0000256" key="1">
    <source>
        <dbReference type="SAM" id="MobiDB-lite"/>
    </source>
</evidence>
<accession>A0A9J5XBP3</accession>
<organism evidence="3 4">
    <name type="scientific">Solanum commersonii</name>
    <name type="common">Commerson's wild potato</name>
    <name type="synonym">Commerson's nightshade</name>
    <dbReference type="NCBI Taxonomy" id="4109"/>
    <lineage>
        <taxon>Eukaryota</taxon>
        <taxon>Viridiplantae</taxon>
        <taxon>Streptophyta</taxon>
        <taxon>Embryophyta</taxon>
        <taxon>Tracheophyta</taxon>
        <taxon>Spermatophyta</taxon>
        <taxon>Magnoliopsida</taxon>
        <taxon>eudicotyledons</taxon>
        <taxon>Gunneridae</taxon>
        <taxon>Pentapetalae</taxon>
        <taxon>asterids</taxon>
        <taxon>lamiids</taxon>
        <taxon>Solanales</taxon>
        <taxon>Solanaceae</taxon>
        <taxon>Solanoideae</taxon>
        <taxon>Solaneae</taxon>
        <taxon>Solanum</taxon>
    </lineage>
</organism>
<dbReference type="EMBL" id="JACXVP010000009">
    <property type="protein sequence ID" value="KAG5585785.1"/>
    <property type="molecule type" value="Genomic_DNA"/>
</dbReference>
<dbReference type="InterPro" id="IPR025558">
    <property type="entry name" value="DUF4283"/>
</dbReference>
<evidence type="ECO:0000313" key="4">
    <source>
        <dbReference type="Proteomes" id="UP000824120"/>
    </source>
</evidence>
<dbReference type="PANTHER" id="PTHR33233">
    <property type="entry name" value="ENDONUCLEASE/EXONUCLEASE/PHOSPHATASE"/>
    <property type="match status" value="1"/>
</dbReference>
<comment type="caution">
    <text evidence="3">The sequence shown here is derived from an EMBL/GenBank/DDBJ whole genome shotgun (WGS) entry which is preliminary data.</text>
</comment>
<feature type="compositionally biased region" description="Basic and acidic residues" evidence="1">
    <location>
        <begin position="34"/>
        <end position="44"/>
    </location>
</feature>
<proteinExistence type="predicted"/>
<dbReference type="Pfam" id="PF14111">
    <property type="entry name" value="DUF4283"/>
    <property type="match status" value="1"/>
</dbReference>
<reference evidence="3 4" key="1">
    <citation type="submission" date="2020-09" db="EMBL/GenBank/DDBJ databases">
        <title>De no assembly of potato wild relative species, Solanum commersonii.</title>
        <authorList>
            <person name="Cho K."/>
        </authorList>
    </citation>
    <scope>NUCLEOTIDE SEQUENCE [LARGE SCALE GENOMIC DNA]</scope>
    <source>
        <strain evidence="3">LZ3.2</strain>
        <tissue evidence="3">Leaf</tissue>
    </source>
</reference>
<dbReference type="PANTHER" id="PTHR33233:SF17">
    <property type="entry name" value="DUF4283 DOMAIN-CONTAINING PROTEIN"/>
    <property type="match status" value="1"/>
</dbReference>
<gene>
    <name evidence="3" type="ORF">H5410_046219</name>
</gene>
<dbReference type="AlphaFoldDB" id="A0A9J5XBP3"/>
<evidence type="ECO:0000313" key="3">
    <source>
        <dbReference type="EMBL" id="KAG5585785.1"/>
    </source>
</evidence>
<dbReference type="Proteomes" id="UP000824120">
    <property type="component" value="Chromosome 9"/>
</dbReference>
<keyword evidence="4" id="KW-1185">Reference proteome</keyword>
<sequence>MTKSKTFEYANLDFSNFDKTRTSPEEIDDSSVEDEIHLKNADGKETPKRRLHFSGVEMSKHPTPAGDSDKGNHNNGKTLNFIPHMLKEGILTESETPLIDYIIGDNPYELQMLEYAKKVLYHDDGYYVLKFCNIAEKEYVMQAGPYFFGNMPMILRNWYVDFELDGDMFSQIPIWVKFPRLPVRYWSFTTLSKVASAMRIRLGTDGFTAKAEKISYARVLFEIDISKVLPDTIVVETPSGPWNQSIEYEWRPKFYNNCIKLGHMENECWFKDPPDGKRDKTE</sequence>
<dbReference type="OrthoDB" id="1304801at2759"/>